<gene>
    <name evidence="2" type="ORF">GIB67_012244</name>
</gene>
<organism evidence="2 3">
    <name type="scientific">Kingdonia uniflora</name>
    <dbReference type="NCBI Taxonomy" id="39325"/>
    <lineage>
        <taxon>Eukaryota</taxon>
        <taxon>Viridiplantae</taxon>
        <taxon>Streptophyta</taxon>
        <taxon>Embryophyta</taxon>
        <taxon>Tracheophyta</taxon>
        <taxon>Spermatophyta</taxon>
        <taxon>Magnoliopsida</taxon>
        <taxon>Ranunculales</taxon>
        <taxon>Circaeasteraceae</taxon>
        <taxon>Kingdonia</taxon>
    </lineage>
</organism>
<proteinExistence type="predicted"/>
<protein>
    <submittedName>
        <fullName evidence="2">Uncharacterized protein</fullName>
    </submittedName>
</protein>
<keyword evidence="3" id="KW-1185">Reference proteome</keyword>
<accession>A0A7J7M9D2</accession>
<dbReference type="EMBL" id="JACGCM010001696">
    <property type="protein sequence ID" value="KAF6151384.1"/>
    <property type="molecule type" value="Genomic_DNA"/>
</dbReference>
<dbReference type="OrthoDB" id="1745550at2759"/>
<evidence type="ECO:0000256" key="1">
    <source>
        <dbReference type="SAM" id="SignalP"/>
    </source>
</evidence>
<feature type="chain" id="PRO_5029487368" evidence="1">
    <location>
        <begin position="29"/>
        <end position="56"/>
    </location>
</feature>
<feature type="signal peptide" evidence="1">
    <location>
        <begin position="1"/>
        <end position="28"/>
    </location>
</feature>
<name>A0A7J7M9D2_9MAGN</name>
<evidence type="ECO:0000313" key="3">
    <source>
        <dbReference type="Proteomes" id="UP000541444"/>
    </source>
</evidence>
<reference evidence="2 3" key="1">
    <citation type="journal article" date="2020" name="IScience">
        <title>Genome Sequencing of the Endangered Kingdonia uniflora (Circaeasteraceae, Ranunculales) Reveals Potential Mechanisms of Evolutionary Specialization.</title>
        <authorList>
            <person name="Sun Y."/>
            <person name="Deng T."/>
            <person name="Zhang A."/>
            <person name="Moore M.J."/>
            <person name="Landis J.B."/>
            <person name="Lin N."/>
            <person name="Zhang H."/>
            <person name="Zhang X."/>
            <person name="Huang J."/>
            <person name="Zhang X."/>
            <person name="Sun H."/>
            <person name="Wang H."/>
        </authorList>
    </citation>
    <scope>NUCLEOTIDE SEQUENCE [LARGE SCALE GENOMIC DNA]</scope>
    <source>
        <strain evidence="2">TB1705</strain>
        <tissue evidence="2">Leaf</tissue>
    </source>
</reference>
<sequence>MQVKSCLSFVSCLICLILLLKDLQRSLKATCEDFITSITKVVVDPMLSFVTWCNTS</sequence>
<dbReference type="AlphaFoldDB" id="A0A7J7M9D2"/>
<comment type="caution">
    <text evidence="2">The sequence shown here is derived from an EMBL/GenBank/DDBJ whole genome shotgun (WGS) entry which is preliminary data.</text>
</comment>
<keyword evidence="1" id="KW-0732">Signal</keyword>
<dbReference type="Proteomes" id="UP000541444">
    <property type="component" value="Unassembled WGS sequence"/>
</dbReference>
<evidence type="ECO:0000313" key="2">
    <source>
        <dbReference type="EMBL" id="KAF6151384.1"/>
    </source>
</evidence>